<dbReference type="PROSITE" id="PS00061">
    <property type="entry name" value="ADH_SHORT"/>
    <property type="match status" value="1"/>
</dbReference>
<dbReference type="PRINTS" id="PR00081">
    <property type="entry name" value="GDHRDH"/>
</dbReference>
<dbReference type="WBParaSite" id="SMUV_0000383301-mRNA-1">
    <property type="protein sequence ID" value="SMUV_0000383301-mRNA-1"/>
    <property type="gene ID" value="SMUV_0000383301"/>
</dbReference>
<dbReference type="PANTHER" id="PTHR43313">
    <property type="entry name" value="SHORT-CHAIN DEHYDROGENASE/REDUCTASE FAMILY 9C"/>
    <property type="match status" value="1"/>
</dbReference>
<dbReference type="Proteomes" id="UP000046393">
    <property type="component" value="Unplaced"/>
</dbReference>
<dbReference type="STRING" id="451379.A0A0N5AHI0"/>
<accession>A0A0N5AHI0</accession>
<sequence>MILYILFLIFIIIYLVRSILESFSIRNIEKKSVFITGCDTGFGRLLVNRLLKKGVTVFAGCYTRNGEIEVNEENIDYSENLFTLPIDVSDDDSVLEAYNFVVRTLETRTQILWAVVNNAGIFSAYGPDDWLTTKEYKQSLNVNFLGSVRMCHQFIPLLKQSRGRIVTMASVSGRIHSLYTAPYTAAKFALEGYMDCLRLEIRQYGVSVHIIEPGAFRTTLLDEKAFNERAETVWNHLPPGVRTEYGSFYLDNLKEAWNNGAELAASRNLHYVTNSYVHALFSAFPRCRYICGWDARFLWQPMSLLPALVQDYLLYFLYGLQPGPSLVPQALQRRTPTRSVASTSRKTSARS</sequence>
<evidence type="ECO:0000256" key="3">
    <source>
        <dbReference type="SAM" id="MobiDB-lite"/>
    </source>
</evidence>
<reference evidence="5" key="1">
    <citation type="submission" date="2017-02" db="UniProtKB">
        <authorList>
            <consortium name="WormBaseParasite"/>
        </authorList>
    </citation>
    <scope>IDENTIFICATION</scope>
</reference>
<protein>
    <submittedName>
        <fullName evidence="5">D-beta-hydroxybutyrate dehydrogenase, mitochondrial</fullName>
    </submittedName>
</protein>
<dbReference type="GO" id="GO:0008202">
    <property type="term" value="P:steroid metabolic process"/>
    <property type="evidence" value="ECO:0007669"/>
    <property type="project" value="TreeGrafter"/>
</dbReference>
<keyword evidence="4" id="KW-1185">Reference proteome</keyword>
<evidence type="ECO:0000256" key="1">
    <source>
        <dbReference type="ARBA" id="ARBA00023002"/>
    </source>
</evidence>
<dbReference type="InterPro" id="IPR036291">
    <property type="entry name" value="NAD(P)-bd_dom_sf"/>
</dbReference>
<dbReference type="GO" id="GO:0016491">
    <property type="term" value="F:oxidoreductase activity"/>
    <property type="evidence" value="ECO:0007669"/>
    <property type="project" value="UniProtKB-KW"/>
</dbReference>
<proteinExistence type="inferred from homology"/>
<name>A0A0N5AHI0_9BILA</name>
<evidence type="ECO:0000313" key="5">
    <source>
        <dbReference type="WBParaSite" id="SMUV_0000383301-mRNA-1"/>
    </source>
</evidence>
<keyword evidence="1" id="KW-0560">Oxidoreductase</keyword>
<evidence type="ECO:0000313" key="4">
    <source>
        <dbReference type="Proteomes" id="UP000046393"/>
    </source>
</evidence>
<dbReference type="SUPFAM" id="SSF51735">
    <property type="entry name" value="NAD(P)-binding Rossmann-fold domains"/>
    <property type="match status" value="1"/>
</dbReference>
<dbReference type="AlphaFoldDB" id="A0A0N5AHI0"/>
<dbReference type="InterPro" id="IPR002347">
    <property type="entry name" value="SDR_fam"/>
</dbReference>
<organism evidence="4 5">
    <name type="scientific">Syphacia muris</name>
    <dbReference type="NCBI Taxonomy" id="451379"/>
    <lineage>
        <taxon>Eukaryota</taxon>
        <taxon>Metazoa</taxon>
        <taxon>Ecdysozoa</taxon>
        <taxon>Nematoda</taxon>
        <taxon>Chromadorea</taxon>
        <taxon>Rhabditida</taxon>
        <taxon>Spirurina</taxon>
        <taxon>Oxyuridomorpha</taxon>
        <taxon>Oxyuroidea</taxon>
        <taxon>Oxyuridae</taxon>
        <taxon>Syphacia</taxon>
    </lineage>
</organism>
<feature type="compositionally biased region" description="Polar residues" evidence="3">
    <location>
        <begin position="332"/>
        <end position="351"/>
    </location>
</feature>
<evidence type="ECO:0000256" key="2">
    <source>
        <dbReference type="RuleBase" id="RU000363"/>
    </source>
</evidence>
<dbReference type="InterPro" id="IPR020904">
    <property type="entry name" value="Sc_DH/Rdtase_CS"/>
</dbReference>
<feature type="region of interest" description="Disordered" evidence="3">
    <location>
        <begin position="331"/>
        <end position="351"/>
    </location>
</feature>
<dbReference type="Pfam" id="PF00106">
    <property type="entry name" value="adh_short"/>
    <property type="match status" value="1"/>
</dbReference>
<dbReference type="Gene3D" id="3.40.50.720">
    <property type="entry name" value="NAD(P)-binding Rossmann-like Domain"/>
    <property type="match status" value="1"/>
</dbReference>
<comment type="similarity">
    <text evidence="2">Belongs to the short-chain dehydrogenases/reductases (SDR) family.</text>
</comment>
<dbReference type="PRINTS" id="PR00080">
    <property type="entry name" value="SDRFAMILY"/>
</dbReference>
<dbReference type="PANTHER" id="PTHR43313:SF1">
    <property type="entry name" value="3BETA-HYDROXYSTEROID DEHYDROGENASE DHS-16"/>
    <property type="match status" value="1"/>
</dbReference>